<dbReference type="AlphaFoldDB" id="A0A3S5C1N6"/>
<protein>
    <submittedName>
        <fullName evidence="1">Uncharacterized protein</fullName>
    </submittedName>
</protein>
<comment type="caution">
    <text evidence="1">The sequence shown here is derived from an EMBL/GenBank/DDBJ whole genome shotgun (WGS) entry which is preliminary data.</text>
</comment>
<organism evidence="1 2">
    <name type="scientific">Protopolystoma xenopodis</name>
    <dbReference type="NCBI Taxonomy" id="117903"/>
    <lineage>
        <taxon>Eukaryota</taxon>
        <taxon>Metazoa</taxon>
        <taxon>Spiralia</taxon>
        <taxon>Lophotrochozoa</taxon>
        <taxon>Platyhelminthes</taxon>
        <taxon>Monogenea</taxon>
        <taxon>Polyopisthocotylea</taxon>
        <taxon>Polystomatidea</taxon>
        <taxon>Polystomatidae</taxon>
        <taxon>Protopolystoma</taxon>
    </lineage>
</organism>
<gene>
    <name evidence="1" type="ORF">PXEA_LOCUS23009</name>
</gene>
<dbReference type="OrthoDB" id="2121618at2759"/>
<reference evidence="1" key="1">
    <citation type="submission" date="2018-11" db="EMBL/GenBank/DDBJ databases">
        <authorList>
            <consortium name="Pathogen Informatics"/>
        </authorList>
    </citation>
    <scope>NUCLEOTIDE SEQUENCE</scope>
</reference>
<name>A0A3S5C1N6_9PLAT</name>
<proteinExistence type="predicted"/>
<evidence type="ECO:0000313" key="1">
    <source>
        <dbReference type="EMBL" id="VEL29569.1"/>
    </source>
</evidence>
<sequence length="74" mass="8092">MVRTKSGRLIEKIVMLTEAEYKAFEATGGDLSVLQRLGGLAQGEAIEAWEKASTLYDGSEDDEDFLQGSCIMAF</sequence>
<accession>A0A3S5C1N6</accession>
<dbReference type="EMBL" id="CAAALY010104310">
    <property type="protein sequence ID" value="VEL29569.1"/>
    <property type="molecule type" value="Genomic_DNA"/>
</dbReference>
<evidence type="ECO:0000313" key="2">
    <source>
        <dbReference type="Proteomes" id="UP000784294"/>
    </source>
</evidence>
<dbReference type="Proteomes" id="UP000784294">
    <property type="component" value="Unassembled WGS sequence"/>
</dbReference>
<keyword evidence="2" id="KW-1185">Reference proteome</keyword>